<keyword evidence="8" id="KW-1185">Reference proteome</keyword>
<evidence type="ECO:0000256" key="1">
    <source>
        <dbReference type="ARBA" id="ARBA00004141"/>
    </source>
</evidence>
<sequence>MSTDSRTLYGGYTATNSAPLCTSELGARKERAVQFDSIDAAIWIHVHKRTETSETTTASNEGVYDSTVNDIPALQLTRHPAKRVGGSVAKADLRPSCPKDTKTASQPTSSTMAITFDLNYICTRPFGVLRTAQVVLCVIVLICIGVVEFVLPGTAFIWFTAVSSLISTMLALCMYVVHLTETGPFVRVPWFLGEFILSSIWSLFFGISGIIAAVNSSRLSRYGNVFTSHGAYGAASFFCFLGALSFGACAYYFYRNWRFSATVDGQRRTVTITTTTTTAPRY</sequence>
<reference evidence="9" key="1">
    <citation type="submission" date="2019-12" db="UniProtKB">
        <authorList>
            <consortium name="WormBaseParasite"/>
        </authorList>
    </citation>
    <scope>IDENTIFICATION</scope>
</reference>
<evidence type="ECO:0000313" key="8">
    <source>
        <dbReference type="Proteomes" id="UP000046395"/>
    </source>
</evidence>
<dbReference type="InterPro" id="IPR050578">
    <property type="entry name" value="MARVEL-CKLF_proteins"/>
</dbReference>
<dbReference type="PANTHER" id="PTHR22776">
    <property type="entry name" value="MARVEL-CONTAINING POTENTIAL LIPID RAFT-ASSOCIATED PROTEIN"/>
    <property type="match status" value="1"/>
</dbReference>
<dbReference type="InterPro" id="IPR008253">
    <property type="entry name" value="Marvel"/>
</dbReference>
<dbReference type="PROSITE" id="PS51225">
    <property type="entry name" value="MARVEL"/>
    <property type="match status" value="1"/>
</dbReference>
<evidence type="ECO:0000256" key="2">
    <source>
        <dbReference type="ARBA" id="ARBA00022692"/>
    </source>
</evidence>
<evidence type="ECO:0000256" key="6">
    <source>
        <dbReference type="SAM" id="Phobius"/>
    </source>
</evidence>
<dbReference type="GO" id="GO:0016020">
    <property type="term" value="C:membrane"/>
    <property type="evidence" value="ECO:0007669"/>
    <property type="project" value="UniProtKB-SubCell"/>
</dbReference>
<comment type="subcellular location">
    <subcellularLocation>
        <location evidence="1">Membrane</location>
        <topology evidence="1">Multi-pass membrane protein</topology>
    </subcellularLocation>
</comment>
<feature type="domain" description="MARVEL" evidence="7">
    <location>
        <begin position="121"/>
        <end position="258"/>
    </location>
</feature>
<protein>
    <submittedName>
        <fullName evidence="9">MARVEL domain-containing protein</fullName>
    </submittedName>
</protein>
<dbReference type="Proteomes" id="UP000046395">
    <property type="component" value="Unassembled WGS sequence"/>
</dbReference>
<evidence type="ECO:0000259" key="7">
    <source>
        <dbReference type="PROSITE" id="PS51225"/>
    </source>
</evidence>
<feature type="transmembrane region" description="Helical" evidence="6">
    <location>
        <begin position="190"/>
        <end position="214"/>
    </location>
</feature>
<accession>A0A5S6Q7Z3</accession>
<feature type="transmembrane region" description="Helical" evidence="6">
    <location>
        <begin position="134"/>
        <end position="151"/>
    </location>
</feature>
<evidence type="ECO:0000256" key="4">
    <source>
        <dbReference type="ARBA" id="ARBA00023136"/>
    </source>
</evidence>
<proteinExistence type="predicted"/>
<evidence type="ECO:0000256" key="5">
    <source>
        <dbReference type="PROSITE-ProRule" id="PRU00581"/>
    </source>
</evidence>
<feature type="transmembrane region" description="Helical" evidence="6">
    <location>
        <begin position="234"/>
        <end position="254"/>
    </location>
</feature>
<dbReference type="PANTHER" id="PTHR22776:SF49">
    <property type="entry name" value="MARVEL DOMAIN-CONTAINING PROTEIN"/>
    <property type="match status" value="1"/>
</dbReference>
<keyword evidence="3 6" id="KW-1133">Transmembrane helix</keyword>
<dbReference type="WBParaSite" id="TMUE_1000003334.1">
    <property type="protein sequence ID" value="TMUE_1000003334.1"/>
    <property type="gene ID" value="WBGene00290470"/>
</dbReference>
<evidence type="ECO:0000256" key="3">
    <source>
        <dbReference type="ARBA" id="ARBA00022989"/>
    </source>
</evidence>
<evidence type="ECO:0000313" key="9">
    <source>
        <dbReference type="WBParaSite" id="TMUE_1000003334.1"/>
    </source>
</evidence>
<keyword evidence="2 5" id="KW-0812">Transmembrane</keyword>
<name>A0A5S6Q7Z3_TRIMR</name>
<feature type="transmembrane region" description="Helical" evidence="6">
    <location>
        <begin position="157"/>
        <end position="178"/>
    </location>
</feature>
<dbReference type="AlphaFoldDB" id="A0A5S6Q7Z3"/>
<dbReference type="STRING" id="70415.A0A5S6Q7Z3"/>
<keyword evidence="4 5" id="KW-0472">Membrane</keyword>
<dbReference type="Pfam" id="PF01284">
    <property type="entry name" value="MARVEL"/>
    <property type="match status" value="1"/>
</dbReference>
<organism evidence="8 9">
    <name type="scientific">Trichuris muris</name>
    <name type="common">Mouse whipworm</name>
    <dbReference type="NCBI Taxonomy" id="70415"/>
    <lineage>
        <taxon>Eukaryota</taxon>
        <taxon>Metazoa</taxon>
        <taxon>Ecdysozoa</taxon>
        <taxon>Nematoda</taxon>
        <taxon>Enoplea</taxon>
        <taxon>Dorylaimia</taxon>
        <taxon>Trichinellida</taxon>
        <taxon>Trichuridae</taxon>
        <taxon>Trichuris</taxon>
    </lineage>
</organism>